<dbReference type="VEuPathDB" id="CryptoDB:Cvel_3189"/>
<name>A0A0G4FCA1_9ALVE</name>
<evidence type="ECO:0000313" key="1">
    <source>
        <dbReference type="EMBL" id="CEM10786.1"/>
    </source>
</evidence>
<dbReference type="EMBL" id="CDMZ01000275">
    <property type="protein sequence ID" value="CEM10786.1"/>
    <property type="molecule type" value="Genomic_DNA"/>
</dbReference>
<organism evidence="1">
    <name type="scientific">Chromera velia CCMP2878</name>
    <dbReference type="NCBI Taxonomy" id="1169474"/>
    <lineage>
        <taxon>Eukaryota</taxon>
        <taxon>Sar</taxon>
        <taxon>Alveolata</taxon>
        <taxon>Colpodellida</taxon>
        <taxon>Chromeraceae</taxon>
        <taxon>Chromera</taxon>
    </lineage>
</organism>
<dbReference type="AlphaFoldDB" id="A0A0G4FCA1"/>
<accession>A0A0G4FCA1</accession>
<gene>
    <name evidence="1" type="ORF">Cvel_3189</name>
</gene>
<sequence>MGVVAVRVVACAVADRFARIGVDGASAILVCFASSGGVALNSSLADARGFAKIASGIDVGGGCASLGDLSGGSIAGMWDVGGALGVMVVRGNGGARCLSNVGGTRLRHVGVVTVLWHVGVLQCSRLWAV</sequence>
<reference evidence="1" key="1">
    <citation type="submission" date="2014-11" db="EMBL/GenBank/DDBJ databases">
        <authorList>
            <person name="Otto D Thomas"/>
            <person name="Naeem Raeece"/>
        </authorList>
    </citation>
    <scope>NUCLEOTIDE SEQUENCE</scope>
</reference>
<protein>
    <submittedName>
        <fullName evidence="1">Uncharacterized protein</fullName>
    </submittedName>
</protein>
<proteinExistence type="predicted"/>